<dbReference type="AlphaFoldDB" id="A0A839QZZ4"/>
<dbReference type="GO" id="GO:0005524">
    <property type="term" value="F:ATP binding"/>
    <property type="evidence" value="ECO:0007669"/>
    <property type="project" value="TreeGrafter"/>
</dbReference>
<dbReference type="RefSeq" id="WP_183513210.1">
    <property type="nucleotide sequence ID" value="NZ_BAABGK010000100.1"/>
</dbReference>
<dbReference type="SUPFAM" id="SSF52540">
    <property type="entry name" value="P-loop containing nucleoside triphosphate hydrolases"/>
    <property type="match status" value="1"/>
</dbReference>
<feature type="compositionally biased region" description="Polar residues" evidence="1">
    <location>
        <begin position="125"/>
        <end position="139"/>
    </location>
</feature>
<dbReference type="EMBL" id="JACHVS010000005">
    <property type="protein sequence ID" value="MBB2997551.1"/>
    <property type="molecule type" value="Genomic_DNA"/>
</dbReference>
<dbReference type="GO" id="GO:0016887">
    <property type="term" value="F:ATP hydrolysis activity"/>
    <property type="evidence" value="ECO:0007669"/>
    <property type="project" value="TreeGrafter"/>
</dbReference>
<dbReference type="PANTHER" id="PTHR43384:SF14">
    <property type="entry name" value="ESX-1 SECRETION-ASSOCIATED PROTEIN ESPI"/>
    <property type="match status" value="1"/>
</dbReference>
<dbReference type="Proteomes" id="UP000523000">
    <property type="component" value="Unassembled WGS sequence"/>
</dbReference>
<evidence type="ECO:0000256" key="1">
    <source>
        <dbReference type="SAM" id="MobiDB-lite"/>
    </source>
</evidence>
<dbReference type="Gene3D" id="3.40.50.300">
    <property type="entry name" value="P-loop containing nucleotide triphosphate hydrolases"/>
    <property type="match status" value="1"/>
</dbReference>
<dbReference type="PANTHER" id="PTHR43384">
    <property type="entry name" value="SEPTUM SITE-DETERMINING PROTEIN MIND HOMOLOG, CHLOROPLASTIC-RELATED"/>
    <property type="match status" value="1"/>
</dbReference>
<keyword evidence="2" id="KW-0966">Cell projection</keyword>
<reference evidence="2 3" key="1">
    <citation type="submission" date="2020-08" db="EMBL/GenBank/DDBJ databases">
        <title>Sequencing the genomes of 1000 actinobacteria strains.</title>
        <authorList>
            <person name="Klenk H.-P."/>
        </authorList>
    </citation>
    <scope>NUCLEOTIDE SEQUENCE [LARGE SCALE GENOMIC DNA]</scope>
    <source>
        <strain evidence="2 3">DSM 22826</strain>
    </source>
</reference>
<keyword evidence="2" id="KW-0282">Flagellum</keyword>
<proteinExistence type="predicted"/>
<keyword evidence="2" id="KW-0969">Cilium</keyword>
<sequence>MTIDQSLIQNKPVISAIINADHTGVLSVNGIEERFAADDAIRMRTLLMTRLFEIAIAHGRPVRVSTMDENGLTGLLVSPDRQVEQEDEPATPDSVQDIGAPSPQTPATAAAMASEVPPPEPISAQGISTAPGTGASISATPDHESASLPPSHLSATSARGPGDPLIAGAAPTTRRALREAESFLSTPPPHPLHAQGVRRWLSAVGINIEPSDAEQEERADIEAVSRHWPGTRTIMVANRKGGANKTPTVKNLAAVFARHGGGGVLAYDGNPEVGTLGWRTEQGDHQGTVLDALQNSTELLAASAVSGDIARYVHHQPADKFDVLRSDDSLVGTHIMTGDDVEIIHQVAAKYYRLLVMDSGNVDRGSDWTSMIAHTNQLVVPTTTMEDRAEAALLMLQALQERDEHAARLARDAVVIISQWQPREHAMAQRIAEGFRPYVRAVLTVPFDPALKSGRIIHDALSPASRRAWLRAAAAVSQGL</sequence>
<evidence type="ECO:0000313" key="2">
    <source>
        <dbReference type="EMBL" id="MBB2997551.1"/>
    </source>
</evidence>
<organism evidence="2 3">
    <name type="scientific">Paeniglutamicibacter cryotolerans</name>
    <dbReference type="NCBI Taxonomy" id="670079"/>
    <lineage>
        <taxon>Bacteria</taxon>
        <taxon>Bacillati</taxon>
        <taxon>Actinomycetota</taxon>
        <taxon>Actinomycetes</taxon>
        <taxon>Micrococcales</taxon>
        <taxon>Micrococcaceae</taxon>
        <taxon>Paeniglutamicibacter</taxon>
    </lineage>
</organism>
<dbReference type="GO" id="GO:0005829">
    <property type="term" value="C:cytosol"/>
    <property type="evidence" value="ECO:0007669"/>
    <property type="project" value="TreeGrafter"/>
</dbReference>
<accession>A0A839QZZ4</accession>
<dbReference type="InterPro" id="IPR027417">
    <property type="entry name" value="P-loop_NTPase"/>
</dbReference>
<dbReference type="GO" id="GO:0009898">
    <property type="term" value="C:cytoplasmic side of plasma membrane"/>
    <property type="evidence" value="ECO:0007669"/>
    <property type="project" value="TreeGrafter"/>
</dbReference>
<dbReference type="InterPro" id="IPR050625">
    <property type="entry name" value="ParA/MinD_ATPase"/>
</dbReference>
<feature type="compositionally biased region" description="Low complexity" evidence="1">
    <location>
        <begin position="100"/>
        <end position="115"/>
    </location>
</feature>
<gene>
    <name evidence="2" type="ORF">E9229_003823</name>
</gene>
<dbReference type="GO" id="GO:0051782">
    <property type="term" value="P:negative regulation of cell division"/>
    <property type="evidence" value="ECO:0007669"/>
    <property type="project" value="TreeGrafter"/>
</dbReference>
<feature type="region of interest" description="Disordered" evidence="1">
    <location>
        <begin position="79"/>
        <end position="162"/>
    </location>
</feature>
<comment type="caution">
    <text evidence="2">The sequence shown here is derived from an EMBL/GenBank/DDBJ whole genome shotgun (WGS) entry which is preliminary data.</text>
</comment>
<evidence type="ECO:0000313" key="3">
    <source>
        <dbReference type="Proteomes" id="UP000523000"/>
    </source>
</evidence>
<protein>
    <submittedName>
        <fullName evidence="2">MinD-like ATPase involved in chromosome partitioning or flagellar assembly</fullName>
    </submittedName>
</protein>
<name>A0A839QZZ4_9MICC</name>
<keyword evidence="3" id="KW-1185">Reference proteome</keyword>